<name>A0A0U1HPB2_YERRO</name>
<reference evidence="1 2" key="1">
    <citation type="submission" date="2015-03" db="EMBL/GenBank/DDBJ databases">
        <authorList>
            <person name="Murphy D."/>
        </authorList>
    </citation>
    <scope>NUCLEOTIDE SEQUENCE [LARGE SCALE GENOMIC DNA]</scope>
    <source>
        <strain evidence="1 2">68/02</strain>
    </source>
</reference>
<dbReference type="EMBL" id="CTKE01000003">
    <property type="protein sequence ID" value="CQI88435.1"/>
    <property type="molecule type" value="Genomic_DNA"/>
</dbReference>
<dbReference type="InterPro" id="IPR017946">
    <property type="entry name" value="PLC-like_Pdiesterase_TIM-brl"/>
</dbReference>
<evidence type="ECO:0000313" key="1">
    <source>
        <dbReference type="EMBL" id="CQI88435.1"/>
    </source>
</evidence>
<dbReference type="GO" id="GO:0008081">
    <property type="term" value="F:phosphoric diester hydrolase activity"/>
    <property type="evidence" value="ECO:0007669"/>
    <property type="project" value="InterPro"/>
</dbReference>
<dbReference type="SUPFAM" id="SSF51695">
    <property type="entry name" value="PLC-like phosphodiesterases"/>
    <property type="match status" value="1"/>
</dbReference>
<protein>
    <submittedName>
        <fullName evidence="1">Phosphatidylinositol diacylglycerol-lyase</fullName>
    </submittedName>
</protein>
<dbReference type="GO" id="GO:0016829">
    <property type="term" value="F:lyase activity"/>
    <property type="evidence" value="ECO:0007669"/>
    <property type="project" value="UniProtKB-KW"/>
</dbReference>
<proteinExistence type="predicted"/>
<accession>A0A0U1HPB2</accession>
<dbReference type="AlphaFoldDB" id="A0A0U1HPB2"/>
<dbReference type="Gene3D" id="3.20.20.190">
    <property type="entry name" value="Phosphatidylinositol (PI) phosphodiesterase"/>
    <property type="match status" value="1"/>
</dbReference>
<keyword evidence="1" id="KW-0456">Lyase</keyword>
<sequence length="139" mass="15732">MLNLPVSTLLTGFLFCTSFYYPPVKTTFEIKNSGFNLHVQDNYAGYTALSINFKRKFVGLFIEQAKNKRAQDLYINFLSLSGMLTPYTGAAGHHLIDGMNVWLCKQYREKQTMGIIVADFVDIDEGDIIKTVVNSNNFV</sequence>
<dbReference type="RefSeq" id="WP_231586314.1">
    <property type="nucleotide sequence ID" value="NZ_CIFE01000001.1"/>
</dbReference>
<dbReference type="GO" id="GO:0006629">
    <property type="term" value="P:lipid metabolic process"/>
    <property type="evidence" value="ECO:0007669"/>
    <property type="project" value="InterPro"/>
</dbReference>
<dbReference type="Proteomes" id="UP000042054">
    <property type="component" value="Unassembled WGS sequence"/>
</dbReference>
<organism evidence="1 2">
    <name type="scientific">Yersinia rohdei</name>
    <dbReference type="NCBI Taxonomy" id="29485"/>
    <lineage>
        <taxon>Bacteria</taxon>
        <taxon>Pseudomonadati</taxon>
        <taxon>Pseudomonadota</taxon>
        <taxon>Gammaproteobacteria</taxon>
        <taxon>Enterobacterales</taxon>
        <taxon>Yersiniaceae</taxon>
        <taxon>Yersinia</taxon>
    </lineage>
</organism>
<evidence type="ECO:0000313" key="2">
    <source>
        <dbReference type="Proteomes" id="UP000042054"/>
    </source>
</evidence>
<gene>
    <name evidence="1" type="ORF">ERS008555_00778</name>
</gene>